<name>A0A7E4WCD8_PANRE</name>
<dbReference type="WBParaSite" id="Pan_g9640.t1">
    <property type="protein sequence ID" value="Pan_g9640.t1"/>
    <property type="gene ID" value="Pan_g9640"/>
</dbReference>
<feature type="region of interest" description="Disordered" evidence="1">
    <location>
        <begin position="96"/>
        <end position="118"/>
    </location>
</feature>
<evidence type="ECO:0000313" key="2">
    <source>
        <dbReference type="Proteomes" id="UP000492821"/>
    </source>
</evidence>
<accession>A0A7E4WCD8</accession>
<reference evidence="2" key="1">
    <citation type="journal article" date="2013" name="Genetics">
        <title>The draft genome and transcriptome of Panagrellus redivivus are shaped by the harsh demands of a free-living lifestyle.</title>
        <authorList>
            <person name="Srinivasan J."/>
            <person name="Dillman A.R."/>
            <person name="Macchietto M.G."/>
            <person name="Heikkinen L."/>
            <person name="Lakso M."/>
            <person name="Fracchia K.M."/>
            <person name="Antoshechkin I."/>
            <person name="Mortazavi A."/>
            <person name="Wong G."/>
            <person name="Sternberg P.W."/>
        </authorList>
    </citation>
    <scope>NUCLEOTIDE SEQUENCE [LARGE SCALE GENOMIC DNA]</scope>
    <source>
        <strain evidence="2">MT8872</strain>
    </source>
</reference>
<evidence type="ECO:0000313" key="3">
    <source>
        <dbReference type="WBParaSite" id="Pan_g9640.t1"/>
    </source>
</evidence>
<dbReference type="AlphaFoldDB" id="A0A7E4WCD8"/>
<protein>
    <submittedName>
        <fullName evidence="3">Uncharacterized protein</fullName>
    </submittedName>
</protein>
<keyword evidence="2" id="KW-1185">Reference proteome</keyword>
<organism evidence="2 3">
    <name type="scientific">Panagrellus redivivus</name>
    <name type="common">Microworm</name>
    <dbReference type="NCBI Taxonomy" id="6233"/>
    <lineage>
        <taxon>Eukaryota</taxon>
        <taxon>Metazoa</taxon>
        <taxon>Ecdysozoa</taxon>
        <taxon>Nematoda</taxon>
        <taxon>Chromadorea</taxon>
        <taxon>Rhabditida</taxon>
        <taxon>Tylenchina</taxon>
        <taxon>Panagrolaimomorpha</taxon>
        <taxon>Panagrolaimoidea</taxon>
        <taxon>Panagrolaimidae</taxon>
        <taxon>Panagrellus</taxon>
    </lineage>
</organism>
<dbReference type="Proteomes" id="UP000492821">
    <property type="component" value="Unassembled WGS sequence"/>
</dbReference>
<proteinExistence type="predicted"/>
<evidence type="ECO:0000256" key="1">
    <source>
        <dbReference type="SAM" id="MobiDB-lite"/>
    </source>
</evidence>
<sequence>MCSESEDVQIFHHRRARSDEIPVYKRNSISLGVAMIMDQHNRHDSTASFNIATFFDKVPFRRLRCSNALETRIDEETPCAGSSEFDQSTVSPLILLGDMKSPPRRGTDNSTNNDNLRKLSTPEKTITMAVHASHATLIPPIRHPLILRLLQCQNIRWQS</sequence>
<reference evidence="3" key="2">
    <citation type="submission" date="2020-10" db="UniProtKB">
        <authorList>
            <consortium name="WormBaseParasite"/>
        </authorList>
    </citation>
    <scope>IDENTIFICATION</scope>
</reference>